<gene>
    <name evidence="1" type="ORF">L1987_30505</name>
</gene>
<proteinExistence type="predicted"/>
<reference evidence="2" key="1">
    <citation type="journal article" date="2022" name="Mol. Ecol. Resour.">
        <title>The genomes of chicory, endive, great burdock and yacon provide insights into Asteraceae palaeo-polyploidization history and plant inulin production.</title>
        <authorList>
            <person name="Fan W."/>
            <person name="Wang S."/>
            <person name="Wang H."/>
            <person name="Wang A."/>
            <person name="Jiang F."/>
            <person name="Liu H."/>
            <person name="Zhao H."/>
            <person name="Xu D."/>
            <person name="Zhang Y."/>
        </authorList>
    </citation>
    <scope>NUCLEOTIDE SEQUENCE [LARGE SCALE GENOMIC DNA]</scope>
    <source>
        <strain evidence="2">cv. Yunnan</strain>
    </source>
</reference>
<dbReference type="Proteomes" id="UP001056120">
    <property type="component" value="Linkage Group LG10"/>
</dbReference>
<organism evidence="1 2">
    <name type="scientific">Smallanthus sonchifolius</name>
    <dbReference type="NCBI Taxonomy" id="185202"/>
    <lineage>
        <taxon>Eukaryota</taxon>
        <taxon>Viridiplantae</taxon>
        <taxon>Streptophyta</taxon>
        <taxon>Embryophyta</taxon>
        <taxon>Tracheophyta</taxon>
        <taxon>Spermatophyta</taxon>
        <taxon>Magnoliopsida</taxon>
        <taxon>eudicotyledons</taxon>
        <taxon>Gunneridae</taxon>
        <taxon>Pentapetalae</taxon>
        <taxon>asterids</taxon>
        <taxon>campanulids</taxon>
        <taxon>Asterales</taxon>
        <taxon>Asteraceae</taxon>
        <taxon>Asteroideae</taxon>
        <taxon>Heliantheae alliance</taxon>
        <taxon>Millerieae</taxon>
        <taxon>Smallanthus</taxon>
    </lineage>
</organism>
<keyword evidence="2" id="KW-1185">Reference proteome</keyword>
<evidence type="ECO:0000313" key="1">
    <source>
        <dbReference type="EMBL" id="KAI3802373.1"/>
    </source>
</evidence>
<comment type="caution">
    <text evidence="1">The sequence shown here is derived from an EMBL/GenBank/DDBJ whole genome shotgun (WGS) entry which is preliminary data.</text>
</comment>
<evidence type="ECO:0000313" key="2">
    <source>
        <dbReference type="Proteomes" id="UP001056120"/>
    </source>
</evidence>
<protein>
    <submittedName>
        <fullName evidence="1">Uncharacterized protein</fullName>
    </submittedName>
</protein>
<name>A0ACB9I2D4_9ASTR</name>
<sequence>MVQPMTDNNALLQACNHPKLQKQRWHRAMDLKTSTASTDHQGWYLGKTMTCERIAWKASSVIRSTECGNPSGMDPTLPWWPLLILEDH</sequence>
<dbReference type="EMBL" id="CM042027">
    <property type="protein sequence ID" value="KAI3802373.1"/>
    <property type="molecule type" value="Genomic_DNA"/>
</dbReference>
<reference evidence="1 2" key="2">
    <citation type="journal article" date="2022" name="Mol. Ecol. Resour.">
        <title>The genomes of chicory, endive, great burdock and yacon provide insights into Asteraceae paleo-polyploidization history and plant inulin production.</title>
        <authorList>
            <person name="Fan W."/>
            <person name="Wang S."/>
            <person name="Wang H."/>
            <person name="Wang A."/>
            <person name="Jiang F."/>
            <person name="Liu H."/>
            <person name="Zhao H."/>
            <person name="Xu D."/>
            <person name="Zhang Y."/>
        </authorList>
    </citation>
    <scope>NUCLEOTIDE SEQUENCE [LARGE SCALE GENOMIC DNA]</scope>
    <source>
        <strain evidence="2">cv. Yunnan</strain>
        <tissue evidence="1">Leaves</tissue>
    </source>
</reference>
<accession>A0ACB9I2D4</accession>